<evidence type="ECO:0000313" key="2">
    <source>
        <dbReference type="Proteomes" id="UP001159363"/>
    </source>
</evidence>
<gene>
    <name evidence="1" type="ORF">PR048_013173</name>
</gene>
<evidence type="ECO:0000313" key="1">
    <source>
        <dbReference type="EMBL" id="KAJ8886959.1"/>
    </source>
</evidence>
<sequence>METCSDINNETWIIYALAAACGTGLQHAKTSEIYGHLGTKDPIITCVTVNISDCVCMAGNHFKRRRTN</sequence>
<dbReference type="EMBL" id="JARBHB010000004">
    <property type="protein sequence ID" value="KAJ8886959.1"/>
    <property type="molecule type" value="Genomic_DNA"/>
</dbReference>
<proteinExistence type="predicted"/>
<protein>
    <submittedName>
        <fullName evidence="1">Uncharacterized protein</fullName>
    </submittedName>
</protein>
<accession>A0ABQ9HS82</accession>
<dbReference type="Proteomes" id="UP001159363">
    <property type="component" value="Chromosome X"/>
</dbReference>
<keyword evidence="2" id="KW-1185">Reference proteome</keyword>
<organism evidence="1 2">
    <name type="scientific">Dryococelus australis</name>
    <dbReference type="NCBI Taxonomy" id="614101"/>
    <lineage>
        <taxon>Eukaryota</taxon>
        <taxon>Metazoa</taxon>
        <taxon>Ecdysozoa</taxon>
        <taxon>Arthropoda</taxon>
        <taxon>Hexapoda</taxon>
        <taxon>Insecta</taxon>
        <taxon>Pterygota</taxon>
        <taxon>Neoptera</taxon>
        <taxon>Polyneoptera</taxon>
        <taxon>Phasmatodea</taxon>
        <taxon>Verophasmatodea</taxon>
        <taxon>Anareolatae</taxon>
        <taxon>Phasmatidae</taxon>
        <taxon>Eurycanthinae</taxon>
        <taxon>Dryococelus</taxon>
    </lineage>
</organism>
<name>A0ABQ9HS82_9NEOP</name>
<comment type="caution">
    <text evidence="1">The sequence shown here is derived from an EMBL/GenBank/DDBJ whole genome shotgun (WGS) entry which is preliminary data.</text>
</comment>
<reference evidence="1 2" key="1">
    <citation type="submission" date="2023-02" db="EMBL/GenBank/DDBJ databases">
        <title>LHISI_Scaffold_Assembly.</title>
        <authorList>
            <person name="Stuart O.P."/>
            <person name="Cleave R."/>
            <person name="Magrath M.J.L."/>
            <person name="Mikheyev A.S."/>
        </authorList>
    </citation>
    <scope>NUCLEOTIDE SEQUENCE [LARGE SCALE GENOMIC DNA]</scope>
    <source>
        <strain evidence="1">Daus_M_001</strain>
        <tissue evidence="1">Leg muscle</tissue>
    </source>
</reference>